<evidence type="ECO:0000256" key="2">
    <source>
        <dbReference type="ARBA" id="ARBA00022898"/>
    </source>
</evidence>
<dbReference type="CDD" id="cd00609">
    <property type="entry name" value="AAT_like"/>
    <property type="match status" value="1"/>
</dbReference>
<name>A0A853C681_9ACTN</name>
<dbReference type="InterPro" id="IPR004839">
    <property type="entry name" value="Aminotransferase_I/II_large"/>
</dbReference>
<protein>
    <submittedName>
        <fullName evidence="7">DNA-binding transcriptional MocR family regulator</fullName>
    </submittedName>
</protein>
<dbReference type="PANTHER" id="PTHR46577">
    <property type="entry name" value="HTH-TYPE TRANSCRIPTIONAL REGULATORY PROTEIN GABR"/>
    <property type="match status" value="1"/>
</dbReference>
<evidence type="ECO:0000256" key="5">
    <source>
        <dbReference type="ARBA" id="ARBA00023163"/>
    </source>
</evidence>
<dbReference type="PROSITE" id="PS50949">
    <property type="entry name" value="HTH_GNTR"/>
    <property type="match status" value="1"/>
</dbReference>
<accession>A0A853C681</accession>
<dbReference type="InterPro" id="IPR036390">
    <property type="entry name" value="WH_DNA-bd_sf"/>
</dbReference>
<dbReference type="Pfam" id="PF00155">
    <property type="entry name" value="Aminotran_1_2"/>
    <property type="match status" value="1"/>
</dbReference>
<evidence type="ECO:0000256" key="1">
    <source>
        <dbReference type="ARBA" id="ARBA00005384"/>
    </source>
</evidence>
<dbReference type="RefSeq" id="WP_179668595.1">
    <property type="nucleotide sequence ID" value="NZ_JACCFP010000001.1"/>
</dbReference>
<dbReference type="AlphaFoldDB" id="A0A853C681"/>
<dbReference type="InterPro" id="IPR036388">
    <property type="entry name" value="WH-like_DNA-bd_sf"/>
</dbReference>
<evidence type="ECO:0000313" key="8">
    <source>
        <dbReference type="Proteomes" id="UP000530424"/>
    </source>
</evidence>
<dbReference type="Gene3D" id="1.10.10.10">
    <property type="entry name" value="Winged helix-like DNA-binding domain superfamily/Winged helix DNA-binding domain"/>
    <property type="match status" value="1"/>
</dbReference>
<gene>
    <name evidence="7" type="ORF">HNR19_002890</name>
</gene>
<keyword evidence="4 7" id="KW-0238">DNA-binding</keyword>
<dbReference type="CDD" id="cd07377">
    <property type="entry name" value="WHTH_GntR"/>
    <property type="match status" value="1"/>
</dbReference>
<keyword evidence="5" id="KW-0804">Transcription</keyword>
<dbReference type="InterPro" id="IPR015422">
    <property type="entry name" value="PyrdxlP-dep_Trfase_small"/>
</dbReference>
<dbReference type="GO" id="GO:0030170">
    <property type="term" value="F:pyridoxal phosphate binding"/>
    <property type="evidence" value="ECO:0007669"/>
    <property type="project" value="InterPro"/>
</dbReference>
<dbReference type="SUPFAM" id="SSF53383">
    <property type="entry name" value="PLP-dependent transferases"/>
    <property type="match status" value="1"/>
</dbReference>
<keyword evidence="2" id="KW-0663">Pyridoxal phosphate</keyword>
<dbReference type="SMART" id="SM00345">
    <property type="entry name" value="HTH_GNTR"/>
    <property type="match status" value="1"/>
</dbReference>
<evidence type="ECO:0000256" key="4">
    <source>
        <dbReference type="ARBA" id="ARBA00023125"/>
    </source>
</evidence>
<keyword evidence="8" id="KW-1185">Reference proteome</keyword>
<dbReference type="InterPro" id="IPR000524">
    <property type="entry name" value="Tscrpt_reg_HTH_GntR"/>
</dbReference>
<evidence type="ECO:0000259" key="6">
    <source>
        <dbReference type="PROSITE" id="PS50949"/>
    </source>
</evidence>
<dbReference type="PANTHER" id="PTHR46577:SF2">
    <property type="entry name" value="TRANSCRIPTIONAL REGULATORY PROTEIN"/>
    <property type="match status" value="1"/>
</dbReference>
<evidence type="ECO:0000313" key="7">
    <source>
        <dbReference type="EMBL" id="NYJ02192.1"/>
    </source>
</evidence>
<organism evidence="7 8">
    <name type="scientific">Nocardioides thalensis</name>
    <dbReference type="NCBI Taxonomy" id="1914755"/>
    <lineage>
        <taxon>Bacteria</taxon>
        <taxon>Bacillati</taxon>
        <taxon>Actinomycetota</taxon>
        <taxon>Actinomycetes</taxon>
        <taxon>Propionibacteriales</taxon>
        <taxon>Nocardioidaceae</taxon>
        <taxon>Nocardioides</taxon>
    </lineage>
</organism>
<proteinExistence type="inferred from homology"/>
<dbReference type="InterPro" id="IPR015421">
    <property type="entry name" value="PyrdxlP-dep_Trfase_major"/>
</dbReference>
<reference evidence="7 8" key="1">
    <citation type="submission" date="2020-07" db="EMBL/GenBank/DDBJ databases">
        <title>Sequencing the genomes of 1000 actinobacteria strains.</title>
        <authorList>
            <person name="Klenk H.-P."/>
        </authorList>
    </citation>
    <scope>NUCLEOTIDE SEQUENCE [LARGE SCALE GENOMIC DNA]</scope>
    <source>
        <strain evidence="7 8">DSM 103833</strain>
    </source>
</reference>
<feature type="domain" description="HTH gntR-type" evidence="6">
    <location>
        <begin position="3"/>
        <end position="69"/>
    </location>
</feature>
<sequence length="468" mass="49649">MSNDSSTRIVDGLRDWIRTAPPGAQLPSTRRLVADYGASPVTVQKALRSLTAAGLVESRPGVGTFVRAARVTRSPDYGWQSGALGAPRATLPRTAGPMRTAPDDAIALHSGYPEPGLLPERLVRAALVRAARGASATGRPPAAGLPELRAWFAAEVAAATPAARSTPSATDVVIVPGSQAGLTSVFRSLVAPGQPLLVESPTYWGALLAAHQSGVRLVPVAGDDGGPDPVQLDRAFRETGARALYAQPSFANPTGVQWSPGRAQAVLDVVREHDAFLVEDDWAHDLGIDTSSAPLAASDEAGHVVYLRSLTKSMSPTIRVGAVVARGPALERIAADRAAESLYVSGLLQHAALEVVTDPGWRTHLRRLRGQLRERRDLLVDSLRQHVPDLRVDRSPAGGLHLWARLPDGTDVVRLVRACEERGVWVASGDEWFPTEPTGPYLRLNFTGPDPARYPEAARAIGDALASA</sequence>
<dbReference type="InterPro" id="IPR015424">
    <property type="entry name" value="PyrdxlP-dep_Trfase"/>
</dbReference>
<comment type="caution">
    <text evidence="7">The sequence shown here is derived from an EMBL/GenBank/DDBJ whole genome shotgun (WGS) entry which is preliminary data.</text>
</comment>
<dbReference type="GO" id="GO:0003700">
    <property type="term" value="F:DNA-binding transcription factor activity"/>
    <property type="evidence" value="ECO:0007669"/>
    <property type="project" value="InterPro"/>
</dbReference>
<dbReference type="GO" id="GO:0003677">
    <property type="term" value="F:DNA binding"/>
    <property type="evidence" value="ECO:0007669"/>
    <property type="project" value="UniProtKB-KW"/>
</dbReference>
<dbReference type="Pfam" id="PF00392">
    <property type="entry name" value="GntR"/>
    <property type="match status" value="1"/>
</dbReference>
<dbReference type="SUPFAM" id="SSF46785">
    <property type="entry name" value="Winged helix' DNA-binding domain"/>
    <property type="match status" value="1"/>
</dbReference>
<dbReference type="Gene3D" id="3.40.640.10">
    <property type="entry name" value="Type I PLP-dependent aspartate aminotransferase-like (Major domain)"/>
    <property type="match status" value="1"/>
</dbReference>
<evidence type="ECO:0000256" key="3">
    <source>
        <dbReference type="ARBA" id="ARBA00023015"/>
    </source>
</evidence>
<dbReference type="InterPro" id="IPR051446">
    <property type="entry name" value="HTH_trans_reg/aminotransferase"/>
</dbReference>
<dbReference type="Gene3D" id="3.90.1150.10">
    <property type="entry name" value="Aspartate Aminotransferase, domain 1"/>
    <property type="match status" value="1"/>
</dbReference>
<dbReference type="Proteomes" id="UP000530424">
    <property type="component" value="Unassembled WGS sequence"/>
</dbReference>
<comment type="similarity">
    <text evidence="1">In the C-terminal section; belongs to the class-I pyridoxal-phosphate-dependent aminotransferase family.</text>
</comment>
<dbReference type="EMBL" id="JACCFP010000001">
    <property type="protein sequence ID" value="NYJ02192.1"/>
    <property type="molecule type" value="Genomic_DNA"/>
</dbReference>
<keyword evidence="3" id="KW-0805">Transcription regulation</keyword>